<dbReference type="Proteomes" id="UP000032076">
    <property type="component" value="Unassembled WGS sequence"/>
</dbReference>
<protein>
    <submittedName>
        <fullName evidence="1">Uncharacterized protein</fullName>
    </submittedName>
</protein>
<dbReference type="EMBL" id="JXLU01000090">
    <property type="protein sequence ID" value="KIO72603.1"/>
    <property type="molecule type" value="Genomic_DNA"/>
</dbReference>
<evidence type="ECO:0000313" key="2">
    <source>
        <dbReference type="Proteomes" id="UP000032076"/>
    </source>
</evidence>
<comment type="caution">
    <text evidence="1">The sequence shown here is derived from an EMBL/GenBank/DDBJ whole genome shotgun (WGS) entry which is preliminary data.</text>
</comment>
<evidence type="ECO:0000313" key="1">
    <source>
        <dbReference type="EMBL" id="KIO72603.1"/>
    </source>
</evidence>
<gene>
    <name evidence="1" type="ORF">B4167_2905</name>
</gene>
<dbReference type="AlphaFoldDB" id="A0ABD4A6W8"/>
<name>A0ABD4A6W8_9BACI</name>
<reference evidence="1 2" key="1">
    <citation type="submission" date="2015-01" db="EMBL/GenBank/DDBJ databases">
        <title>Draft Genome Sequences of Four Bacillus thermoamylovorans Strains, Isolated From Food Products.</title>
        <authorList>
            <person name="Krawcyk A.O."/>
            <person name="Berendsen E.M."/>
            <person name="Eijlander R.T."/>
            <person name="de Jong A."/>
            <person name="Wells-Bennik M."/>
            <person name="Kuipers O.P."/>
        </authorList>
    </citation>
    <scope>NUCLEOTIDE SEQUENCE [LARGE SCALE GENOMIC DNA]</scope>
    <source>
        <strain evidence="1 2">B4167</strain>
    </source>
</reference>
<organism evidence="1 2">
    <name type="scientific">Caldibacillus thermoamylovorans</name>
    <dbReference type="NCBI Taxonomy" id="35841"/>
    <lineage>
        <taxon>Bacteria</taxon>
        <taxon>Bacillati</taxon>
        <taxon>Bacillota</taxon>
        <taxon>Bacilli</taxon>
        <taxon>Bacillales</taxon>
        <taxon>Bacillaceae</taxon>
        <taxon>Caldibacillus</taxon>
    </lineage>
</organism>
<accession>A0ABD4A6W8</accession>
<sequence>MRLYRCFRGAFILLTVKVGKTSLSMMKVVLFAVEVRRKSEH</sequence>
<proteinExistence type="predicted"/>